<dbReference type="PANTHER" id="PTHR32309:SF13">
    <property type="entry name" value="FERRIC ENTEROBACTIN TRANSPORT PROTEIN FEPE"/>
    <property type="match status" value="1"/>
</dbReference>
<dbReference type="RefSeq" id="WP_163968095.1">
    <property type="nucleotide sequence ID" value="NZ_JAAIVB010000078.1"/>
</dbReference>
<keyword evidence="4 7" id="KW-1133">Transmembrane helix</keyword>
<dbReference type="InterPro" id="IPR050445">
    <property type="entry name" value="Bact_polysacc_biosynth/exp"/>
</dbReference>
<evidence type="ECO:0000256" key="2">
    <source>
        <dbReference type="ARBA" id="ARBA00022475"/>
    </source>
</evidence>
<dbReference type="GO" id="GO:0005886">
    <property type="term" value="C:plasma membrane"/>
    <property type="evidence" value="ECO:0007669"/>
    <property type="project" value="UniProtKB-SubCell"/>
</dbReference>
<reference evidence="9 10" key="1">
    <citation type="submission" date="2020-02" db="EMBL/GenBank/DDBJ databases">
        <authorList>
            <person name="Kim M.K."/>
        </authorList>
    </citation>
    <scope>NUCLEOTIDE SEQUENCE [LARGE SCALE GENOMIC DNA]</scope>
    <source>
        <strain evidence="9 10">17J57-3</strain>
    </source>
</reference>
<dbReference type="InterPro" id="IPR003856">
    <property type="entry name" value="LPS_length_determ_N"/>
</dbReference>
<sequence>MEELSNQLMSAIKGVWKYRWWAAAISWLVFAGGAAVVFFMPDKYEATARVYVDTQSVLKPLMSGMTSLPNMEQQVSIMSRTLLSRPNLERLIRMVDLDIKAKTSKDMEQLVFELSNDIKLTGTAKEDIYTITYHHRNPKLAKDVVQSLLTIFVEGSFGDKKQDSQKAVAFIDEQIKSYEQKLLGAENALKDFKIRHAEVLPRDGATYAARIGEVTDQLERARLDLREAEQTRNVLRRQLAGEDTSLLVDQGTVTTSESEFDGRLQELYRKLDGLQMQYTDRHPDIVSTRRLIDQLEARKEEELKKRRERPAGRANYNPMLQQLGASLAEAEASVAALTARVTEYQSRYARLKAMVNAVPEVESQLAQLNRDYAVNKENYEKLIGRREAAKLSEELASTGMVKFKIIDPPVIPQKAIGPNRLRLLSIVLAASLVAGMGSGLLMSQARPTYMSQASLRQATSLPLLGTVSMNWTAPQRSRERRSGYLLGVSFLMLLTIYGMAMMRAL</sequence>
<dbReference type="AlphaFoldDB" id="A0A6B3STY0"/>
<protein>
    <submittedName>
        <fullName evidence="9">Chain length-determining protein</fullName>
    </submittedName>
</protein>
<feature type="coiled-coil region" evidence="6">
    <location>
        <begin position="285"/>
        <end position="371"/>
    </location>
</feature>
<accession>A0A6B3STY0</accession>
<keyword evidence="6" id="KW-0175">Coiled coil</keyword>
<feature type="coiled-coil region" evidence="6">
    <location>
        <begin position="161"/>
        <end position="238"/>
    </location>
</feature>
<evidence type="ECO:0000259" key="8">
    <source>
        <dbReference type="Pfam" id="PF02706"/>
    </source>
</evidence>
<evidence type="ECO:0000256" key="4">
    <source>
        <dbReference type="ARBA" id="ARBA00022989"/>
    </source>
</evidence>
<evidence type="ECO:0000256" key="5">
    <source>
        <dbReference type="ARBA" id="ARBA00023136"/>
    </source>
</evidence>
<dbReference type="PANTHER" id="PTHR32309">
    <property type="entry name" value="TYROSINE-PROTEIN KINASE"/>
    <property type="match status" value="1"/>
</dbReference>
<keyword evidence="3 7" id="KW-0812">Transmembrane</keyword>
<evidence type="ECO:0000313" key="9">
    <source>
        <dbReference type="EMBL" id="NEX64187.1"/>
    </source>
</evidence>
<dbReference type="InterPro" id="IPR014345">
    <property type="entry name" value="XrtA_polysacc_chain"/>
</dbReference>
<gene>
    <name evidence="9" type="ORF">G3574_24155</name>
</gene>
<proteinExistence type="predicted"/>
<name>A0A6B3STY0_9BURK</name>
<evidence type="ECO:0000256" key="3">
    <source>
        <dbReference type="ARBA" id="ARBA00022692"/>
    </source>
</evidence>
<evidence type="ECO:0000256" key="6">
    <source>
        <dbReference type="SAM" id="Coils"/>
    </source>
</evidence>
<feature type="transmembrane region" description="Helical" evidence="7">
    <location>
        <begin position="423"/>
        <end position="442"/>
    </location>
</feature>
<dbReference type="Proteomes" id="UP000482155">
    <property type="component" value="Unassembled WGS sequence"/>
</dbReference>
<evidence type="ECO:0000313" key="10">
    <source>
        <dbReference type="Proteomes" id="UP000482155"/>
    </source>
</evidence>
<evidence type="ECO:0000256" key="7">
    <source>
        <dbReference type="SAM" id="Phobius"/>
    </source>
</evidence>
<keyword evidence="5 7" id="KW-0472">Membrane</keyword>
<comment type="subcellular location">
    <subcellularLocation>
        <location evidence="1">Cell membrane</location>
        <topology evidence="1">Multi-pass membrane protein</topology>
    </subcellularLocation>
</comment>
<dbReference type="Pfam" id="PF02706">
    <property type="entry name" value="Wzz"/>
    <property type="match status" value="1"/>
</dbReference>
<feature type="domain" description="Polysaccharide chain length determinant N-terminal" evidence="8">
    <location>
        <begin position="12"/>
        <end position="93"/>
    </location>
</feature>
<dbReference type="NCBIfam" id="TIGR03007">
    <property type="entry name" value="pepcterm_ChnLen"/>
    <property type="match status" value="1"/>
</dbReference>
<organism evidence="9 10">
    <name type="scientific">Noviherbaspirillum galbum</name>
    <dbReference type="NCBI Taxonomy" id="2709383"/>
    <lineage>
        <taxon>Bacteria</taxon>
        <taxon>Pseudomonadati</taxon>
        <taxon>Pseudomonadota</taxon>
        <taxon>Betaproteobacteria</taxon>
        <taxon>Burkholderiales</taxon>
        <taxon>Oxalobacteraceae</taxon>
        <taxon>Noviherbaspirillum</taxon>
    </lineage>
</organism>
<dbReference type="GO" id="GO:0004713">
    <property type="term" value="F:protein tyrosine kinase activity"/>
    <property type="evidence" value="ECO:0007669"/>
    <property type="project" value="TreeGrafter"/>
</dbReference>
<evidence type="ECO:0000256" key="1">
    <source>
        <dbReference type="ARBA" id="ARBA00004651"/>
    </source>
</evidence>
<keyword evidence="2" id="KW-1003">Cell membrane</keyword>
<feature type="transmembrane region" description="Helical" evidence="7">
    <location>
        <begin position="20"/>
        <end position="40"/>
    </location>
</feature>
<keyword evidence="10" id="KW-1185">Reference proteome</keyword>
<dbReference type="EMBL" id="JAAIVB010000078">
    <property type="protein sequence ID" value="NEX64187.1"/>
    <property type="molecule type" value="Genomic_DNA"/>
</dbReference>
<comment type="caution">
    <text evidence="9">The sequence shown here is derived from an EMBL/GenBank/DDBJ whole genome shotgun (WGS) entry which is preliminary data.</text>
</comment>
<feature type="transmembrane region" description="Helical" evidence="7">
    <location>
        <begin position="484"/>
        <end position="502"/>
    </location>
</feature>